<dbReference type="Proteomes" id="UP000199514">
    <property type="component" value="Unassembled WGS sequence"/>
</dbReference>
<protein>
    <submittedName>
        <fullName evidence="2">5-methyltetrahydrofolate--homocysteine methyltransferase/leucyl-tRNA synthetase/ATP-dependent DNA helicase RecG</fullName>
    </submittedName>
</protein>
<dbReference type="AlphaFoldDB" id="A0A1I1HYY7"/>
<dbReference type="InterPro" id="IPR047216">
    <property type="entry name" value="Endonuclease_DUF559_bact"/>
</dbReference>
<dbReference type="EMBL" id="FOLE01000004">
    <property type="protein sequence ID" value="SFC29096.1"/>
    <property type="molecule type" value="Genomic_DNA"/>
</dbReference>
<keyword evidence="2" id="KW-0547">Nucleotide-binding</keyword>
<evidence type="ECO:0000313" key="3">
    <source>
        <dbReference type="Proteomes" id="UP000199514"/>
    </source>
</evidence>
<dbReference type="GO" id="GO:0032259">
    <property type="term" value="P:methylation"/>
    <property type="evidence" value="ECO:0007669"/>
    <property type="project" value="UniProtKB-KW"/>
</dbReference>
<keyword evidence="3" id="KW-1185">Reference proteome</keyword>
<dbReference type="OrthoDB" id="9798754at2"/>
<dbReference type="GO" id="GO:0008168">
    <property type="term" value="F:methyltransferase activity"/>
    <property type="evidence" value="ECO:0007669"/>
    <property type="project" value="UniProtKB-KW"/>
</dbReference>
<keyword evidence="2" id="KW-0436">Ligase</keyword>
<dbReference type="CDD" id="cd01038">
    <property type="entry name" value="Endonuclease_DUF559"/>
    <property type="match status" value="1"/>
</dbReference>
<gene>
    <name evidence="2" type="ORF">SAMN05421780_104143</name>
</gene>
<accession>A0A1I1HYY7</accession>
<reference evidence="2 3" key="1">
    <citation type="submission" date="2016-10" db="EMBL/GenBank/DDBJ databases">
        <authorList>
            <person name="de Groot N.N."/>
        </authorList>
    </citation>
    <scope>NUCLEOTIDE SEQUENCE [LARGE SCALE GENOMIC DNA]</scope>
    <source>
        <strain evidence="2 3">DSM 6793</strain>
    </source>
</reference>
<proteinExistence type="predicted"/>
<sequence length="130" mass="15369">MTPPDEPLYNWQSTTPEQWRHLKDFAYSNRKNPTLAEKTLWEHLRNQQLGVKFRRQHAIDAFIADFVCLPHKLVIEVDGGVHDQQKEYDQMRTELLNQCGFRVIRFTNDQVLQEIDSVLKEIRAALDTHP</sequence>
<keyword evidence="2" id="KW-0489">Methyltransferase</keyword>
<keyword evidence="2" id="KW-0030">Aminoacyl-tRNA synthetase</keyword>
<dbReference type="InterPro" id="IPR011335">
    <property type="entry name" value="Restrct_endonuc-II-like"/>
</dbReference>
<keyword evidence="2" id="KW-0378">Hydrolase</keyword>
<keyword evidence="2" id="KW-0067">ATP-binding</keyword>
<dbReference type="GO" id="GO:0004812">
    <property type="term" value="F:aminoacyl-tRNA ligase activity"/>
    <property type="evidence" value="ECO:0007669"/>
    <property type="project" value="UniProtKB-KW"/>
</dbReference>
<dbReference type="PANTHER" id="PTHR38590:SF1">
    <property type="entry name" value="BLL0828 PROTEIN"/>
    <property type="match status" value="1"/>
</dbReference>
<dbReference type="PANTHER" id="PTHR38590">
    <property type="entry name" value="BLL0828 PROTEIN"/>
    <property type="match status" value="1"/>
</dbReference>
<keyword evidence="2" id="KW-0347">Helicase</keyword>
<dbReference type="GO" id="GO:0004386">
    <property type="term" value="F:helicase activity"/>
    <property type="evidence" value="ECO:0007669"/>
    <property type="project" value="UniProtKB-KW"/>
</dbReference>
<dbReference type="RefSeq" id="WP_091510784.1">
    <property type="nucleotide sequence ID" value="NZ_FOLE01000004.1"/>
</dbReference>
<name>A0A1I1HYY7_9BACT</name>
<dbReference type="STRING" id="927664.SAMN05421780_104143"/>
<feature type="domain" description="DUF559" evidence="1">
    <location>
        <begin position="22"/>
        <end position="126"/>
    </location>
</feature>
<dbReference type="Gene3D" id="3.40.960.10">
    <property type="entry name" value="VSR Endonuclease"/>
    <property type="match status" value="1"/>
</dbReference>
<evidence type="ECO:0000313" key="2">
    <source>
        <dbReference type="EMBL" id="SFC29096.1"/>
    </source>
</evidence>
<keyword evidence="2" id="KW-0808">Transferase</keyword>
<dbReference type="InterPro" id="IPR007569">
    <property type="entry name" value="DUF559"/>
</dbReference>
<dbReference type="Pfam" id="PF04480">
    <property type="entry name" value="DUF559"/>
    <property type="match status" value="1"/>
</dbReference>
<organism evidence="2 3">
    <name type="scientific">Flexibacter flexilis DSM 6793</name>
    <dbReference type="NCBI Taxonomy" id="927664"/>
    <lineage>
        <taxon>Bacteria</taxon>
        <taxon>Pseudomonadati</taxon>
        <taxon>Bacteroidota</taxon>
        <taxon>Cytophagia</taxon>
        <taxon>Cytophagales</taxon>
        <taxon>Flexibacteraceae</taxon>
        <taxon>Flexibacter</taxon>
    </lineage>
</organism>
<evidence type="ECO:0000259" key="1">
    <source>
        <dbReference type="Pfam" id="PF04480"/>
    </source>
</evidence>
<dbReference type="SUPFAM" id="SSF52980">
    <property type="entry name" value="Restriction endonuclease-like"/>
    <property type="match status" value="1"/>
</dbReference>